<keyword evidence="1 6" id="KW-0963">Cytoplasm</keyword>
<keyword evidence="9" id="KW-1185">Reference proteome</keyword>
<feature type="domain" description="Tetrapyrrole methylase" evidence="7">
    <location>
        <begin position="9"/>
        <end position="208"/>
    </location>
</feature>
<dbReference type="InterPro" id="IPR014777">
    <property type="entry name" value="4pyrrole_Mease_sub1"/>
</dbReference>
<reference evidence="8 9" key="1">
    <citation type="journal article" date="2018" name="Int. J. Syst. Evol. Microbiol.">
        <title>Methylomusa anaerophila gen. nov., sp. nov., an anaerobic methanol-utilizing bacterium isolated from a microbial fuel cell.</title>
        <authorList>
            <person name="Amano N."/>
            <person name="Yamamuro A."/>
            <person name="Miyahara M."/>
            <person name="Kouzuma A."/>
            <person name="Abe T."/>
            <person name="Watanabe K."/>
        </authorList>
    </citation>
    <scope>NUCLEOTIDE SEQUENCE [LARGE SCALE GENOMIC DNA]</scope>
    <source>
        <strain evidence="8 9">MMFC1</strain>
    </source>
</reference>
<comment type="catalytic activity">
    <reaction evidence="6">
        <text>cytidine(1402) in 16S rRNA + S-adenosyl-L-methionine = 2'-O-methylcytidine(1402) in 16S rRNA + S-adenosyl-L-homocysteine + H(+)</text>
        <dbReference type="Rhea" id="RHEA:42924"/>
        <dbReference type="Rhea" id="RHEA-COMP:10285"/>
        <dbReference type="Rhea" id="RHEA-COMP:10286"/>
        <dbReference type="ChEBI" id="CHEBI:15378"/>
        <dbReference type="ChEBI" id="CHEBI:57856"/>
        <dbReference type="ChEBI" id="CHEBI:59789"/>
        <dbReference type="ChEBI" id="CHEBI:74495"/>
        <dbReference type="ChEBI" id="CHEBI:82748"/>
        <dbReference type="EC" id="2.1.1.198"/>
    </reaction>
</comment>
<sequence>MKENTKAGTLYLCSTPIGNLEDMTLRAVRILKEAAVIAAEDTRHTRKLLSHFDIHTPLVSYHEHNKAERGPELIAQLAAGENIAVVSDAGMPGISDPGTDLVMLALEAGVPVVPVPGANAAVTALVASGLSTAQFTFLGFLPKTAKKRRELLNQFVNHPYTLVLYESPHRLIATLGELAEIFGDRQAVAARELTKKFEEFVRGTLNTLIAHFRQTQPRGEFTLIVAGPLTGEATIPAAPAVSQGLSPAQAVAYLIGTGVNKKDAIRQVASERGIPKREVYQSVIYETD</sequence>
<organism evidence="8 9">
    <name type="scientific">Methylomusa anaerophila</name>
    <dbReference type="NCBI Taxonomy" id="1930071"/>
    <lineage>
        <taxon>Bacteria</taxon>
        <taxon>Bacillati</taxon>
        <taxon>Bacillota</taxon>
        <taxon>Negativicutes</taxon>
        <taxon>Selenomonadales</taxon>
        <taxon>Sporomusaceae</taxon>
        <taxon>Methylomusa</taxon>
    </lineage>
</organism>
<dbReference type="FunFam" id="3.40.1010.10:FF:000002">
    <property type="entry name" value="Ribosomal RNA small subunit methyltransferase I"/>
    <property type="match status" value="1"/>
</dbReference>
<dbReference type="Proteomes" id="UP000276437">
    <property type="component" value="Chromosome"/>
</dbReference>
<evidence type="ECO:0000313" key="9">
    <source>
        <dbReference type="Proteomes" id="UP000276437"/>
    </source>
</evidence>
<dbReference type="HAMAP" id="MF_01877">
    <property type="entry name" value="16SrRNA_methyltr_I"/>
    <property type="match status" value="1"/>
</dbReference>
<dbReference type="PROSITE" id="PS01296">
    <property type="entry name" value="RSMI"/>
    <property type="match status" value="1"/>
</dbReference>
<dbReference type="KEGG" id="mana:MAMMFC1_00975"/>
<dbReference type="InterPro" id="IPR000878">
    <property type="entry name" value="4pyrrol_Mease"/>
</dbReference>
<dbReference type="CDD" id="cd11648">
    <property type="entry name" value="RsmI"/>
    <property type="match status" value="1"/>
</dbReference>
<dbReference type="InterPro" id="IPR035996">
    <property type="entry name" value="4pyrrol_Methylase_sf"/>
</dbReference>
<dbReference type="GO" id="GO:0070677">
    <property type="term" value="F:rRNA (cytosine-2'-O-)-methyltransferase activity"/>
    <property type="evidence" value="ECO:0007669"/>
    <property type="project" value="UniProtKB-UniRule"/>
</dbReference>
<dbReference type="InterPro" id="IPR008189">
    <property type="entry name" value="rRNA_ssu_MeTfrase_I"/>
</dbReference>
<dbReference type="EC" id="2.1.1.198" evidence="6"/>
<accession>A0A348AGX9</accession>
<dbReference type="InterPro" id="IPR014776">
    <property type="entry name" value="4pyrrole_Mease_sub2"/>
</dbReference>
<name>A0A348AGX9_9FIRM</name>
<dbReference type="FunFam" id="3.30.950.10:FF:000002">
    <property type="entry name" value="Ribosomal RNA small subunit methyltransferase I"/>
    <property type="match status" value="1"/>
</dbReference>
<evidence type="ECO:0000259" key="7">
    <source>
        <dbReference type="Pfam" id="PF00590"/>
    </source>
</evidence>
<protein>
    <recommendedName>
        <fullName evidence="6">Ribosomal RNA small subunit methyltransferase I</fullName>
        <ecNumber evidence="6">2.1.1.198</ecNumber>
    </recommendedName>
    <alternativeName>
        <fullName evidence="6">16S rRNA 2'-O-ribose C1402 methyltransferase</fullName>
    </alternativeName>
    <alternativeName>
        <fullName evidence="6">rRNA (cytidine-2'-O-)-methyltransferase RsmI</fullName>
    </alternativeName>
</protein>
<dbReference type="Gene3D" id="3.40.1010.10">
    <property type="entry name" value="Cobalt-precorrin-4 Transmethylase, Domain 1"/>
    <property type="match status" value="1"/>
</dbReference>
<dbReference type="Pfam" id="PF00590">
    <property type="entry name" value="TP_methylase"/>
    <property type="match status" value="1"/>
</dbReference>
<proteinExistence type="inferred from homology"/>
<evidence type="ECO:0000256" key="5">
    <source>
        <dbReference type="ARBA" id="ARBA00022691"/>
    </source>
</evidence>
<evidence type="ECO:0000256" key="1">
    <source>
        <dbReference type="ARBA" id="ARBA00022490"/>
    </source>
</evidence>
<dbReference type="PANTHER" id="PTHR46111:SF1">
    <property type="entry name" value="RIBOSOMAL RNA SMALL SUBUNIT METHYLTRANSFERASE I"/>
    <property type="match status" value="1"/>
</dbReference>
<evidence type="ECO:0000256" key="6">
    <source>
        <dbReference type="HAMAP-Rule" id="MF_01877"/>
    </source>
</evidence>
<evidence type="ECO:0000256" key="4">
    <source>
        <dbReference type="ARBA" id="ARBA00022679"/>
    </source>
</evidence>
<keyword evidence="4 6" id="KW-0808">Transferase</keyword>
<dbReference type="NCBIfam" id="TIGR00096">
    <property type="entry name" value="16S rRNA (cytidine(1402)-2'-O)-methyltransferase"/>
    <property type="match status" value="1"/>
</dbReference>
<dbReference type="AlphaFoldDB" id="A0A348AGX9"/>
<comment type="subcellular location">
    <subcellularLocation>
        <location evidence="6">Cytoplasm</location>
    </subcellularLocation>
</comment>
<dbReference type="InterPro" id="IPR018063">
    <property type="entry name" value="SAM_MeTrfase_RsmI_CS"/>
</dbReference>
<dbReference type="PIRSF" id="PIRSF005917">
    <property type="entry name" value="MTase_YraL"/>
    <property type="match status" value="1"/>
</dbReference>
<evidence type="ECO:0000256" key="2">
    <source>
        <dbReference type="ARBA" id="ARBA00022552"/>
    </source>
</evidence>
<evidence type="ECO:0000256" key="3">
    <source>
        <dbReference type="ARBA" id="ARBA00022603"/>
    </source>
</evidence>
<dbReference type="RefSeq" id="WP_232035670.1">
    <property type="nucleotide sequence ID" value="NZ_AP018449.1"/>
</dbReference>
<dbReference type="Gene3D" id="3.30.950.10">
    <property type="entry name" value="Methyltransferase, Cobalt-precorrin-4 Transmethylase, Domain 2"/>
    <property type="match status" value="1"/>
</dbReference>
<dbReference type="EMBL" id="AP018449">
    <property type="protein sequence ID" value="BBB90327.1"/>
    <property type="molecule type" value="Genomic_DNA"/>
</dbReference>
<gene>
    <name evidence="6 8" type="primary">rsmI</name>
    <name evidence="8" type="ORF">MAMMFC1_00975</name>
</gene>
<keyword evidence="3 6" id="KW-0489">Methyltransferase</keyword>
<comment type="function">
    <text evidence="6">Catalyzes the 2'-O-methylation of the ribose of cytidine 1402 (C1402) in 16S rRNA.</text>
</comment>
<dbReference type="GO" id="GO:0005737">
    <property type="term" value="C:cytoplasm"/>
    <property type="evidence" value="ECO:0007669"/>
    <property type="project" value="UniProtKB-SubCell"/>
</dbReference>
<keyword evidence="2 6" id="KW-0698">rRNA processing</keyword>
<dbReference type="PANTHER" id="PTHR46111">
    <property type="entry name" value="RIBOSOMAL RNA SMALL SUBUNIT METHYLTRANSFERASE I"/>
    <property type="match status" value="1"/>
</dbReference>
<keyword evidence="5 6" id="KW-0949">S-adenosyl-L-methionine</keyword>
<dbReference type="SUPFAM" id="SSF53790">
    <property type="entry name" value="Tetrapyrrole methylase"/>
    <property type="match status" value="1"/>
</dbReference>
<evidence type="ECO:0000313" key="8">
    <source>
        <dbReference type="EMBL" id="BBB90327.1"/>
    </source>
</evidence>
<comment type="similarity">
    <text evidence="6">Belongs to the methyltransferase superfamily. RsmI family.</text>
</comment>